<proteinExistence type="predicted"/>
<feature type="transmembrane region" description="Helical" evidence="2">
    <location>
        <begin position="280"/>
        <end position="303"/>
    </location>
</feature>
<dbReference type="InParanoid" id="A0A0D2X4B0"/>
<reference evidence="4" key="1">
    <citation type="submission" date="2011-02" db="EMBL/GenBank/DDBJ databases">
        <title>The Genome Sequence of Capsaspora owczarzaki ATCC 30864.</title>
        <authorList>
            <person name="Russ C."/>
            <person name="Cuomo C."/>
            <person name="Burger G."/>
            <person name="Gray M.W."/>
            <person name="Holland P.W.H."/>
            <person name="King N."/>
            <person name="Lang F.B.F."/>
            <person name="Roger A.J."/>
            <person name="Ruiz-Trillo I."/>
            <person name="Young S.K."/>
            <person name="Zeng Q."/>
            <person name="Gargeya S."/>
            <person name="Alvarado L."/>
            <person name="Berlin A."/>
            <person name="Chapman S.B."/>
            <person name="Chen Z."/>
            <person name="Freedman E."/>
            <person name="Gellesch M."/>
            <person name="Goldberg J."/>
            <person name="Griggs A."/>
            <person name="Gujja S."/>
            <person name="Heilman E."/>
            <person name="Heiman D."/>
            <person name="Howarth C."/>
            <person name="Mehta T."/>
            <person name="Neiman D."/>
            <person name="Pearson M."/>
            <person name="Roberts A."/>
            <person name="Saif S."/>
            <person name="Shea T."/>
            <person name="Shenoy N."/>
            <person name="Sisk P."/>
            <person name="Stolte C."/>
            <person name="Sykes S."/>
            <person name="White J."/>
            <person name="Yandava C."/>
            <person name="Haas B."/>
            <person name="Nusbaum C."/>
            <person name="Birren B."/>
        </authorList>
    </citation>
    <scope>NUCLEOTIDE SEQUENCE</scope>
    <source>
        <strain evidence="4">ATCC 30864</strain>
    </source>
</reference>
<evidence type="ECO:0000256" key="1">
    <source>
        <dbReference type="SAM" id="MobiDB-lite"/>
    </source>
</evidence>
<evidence type="ECO:0000256" key="2">
    <source>
        <dbReference type="SAM" id="Phobius"/>
    </source>
</evidence>
<dbReference type="RefSeq" id="XP_004345754.1">
    <property type="nucleotide sequence ID" value="XM_004345704.2"/>
</dbReference>
<keyword evidence="2" id="KW-0472">Membrane</keyword>
<dbReference type="AlphaFoldDB" id="A0A0D2X4B0"/>
<evidence type="ECO:0000313" key="4">
    <source>
        <dbReference type="Proteomes" id="UP000008743"/>
    </source>
</evidence>
<feature type="region of interest" description="Disordered" evidence="1">
    <location>
        <begin position="353"/>
        <end position="438"/>
    </location>
</feature>
<feature type="compositionally biased region" description="Polar residues" evidence="1">
    <location>
        <begin position="404"/>
        <end position="422"/>
    </location>
</feature>
<dbReference type="PhylomeDB" id="A0A0D2X4B0"/>
<feature type="compositionally biased region" description="Low complexity" evidence="1">
    <location>
        <begin position="353"/>
        <end position="365"/>
    </location>
</feature>
<evidence type="ECO:0000313" key="3">
    <source>
        <dbReference type="EMBL" id="KJE95744.1"/>
    </source>
</evidence>
<feature type="transmembrane region" description="Helical" evidence="2">
    <location>
        <begin position="143"/>
        <end position="171"/>
    </location>
</feature>
<feature type="transmembrane region" description="Helical" evidence="2">
    <location>
        <begin position="32"/>
        <end position="57"/>
    </location>
</feature>
<gene>
    <name evidence="3" type="ORF">CAOG_006164</name>
</gene>
<organism evidence="3 4">
    <name type="scientific">Capsaspora owczarzaki (strain ATCC 30864)</name>
    <dbReference type="NCBI Taxonomy" id="595528"/>
    <lineage>
        <taxon>Eukaryota</taxon>
        <taxon>Filasterea</taxon>
        <taxon>Capsaspora</taxon>
    </lineage>
</organism>
<name>A0A0D2X4B0_CAPO3</name>
<accession>A0A0D2X4B0</accession>
<feature type="transmembrane region" description="Helical" evidence="2">
    <location>
        <begin position="106"/>
        <end position="131"/>
    </location>
</feature>
<keyword evidence="2" id="KW-1133">Transmembrane helix</keyword>
<keyword evidence="4" id="KW-1185">Reference proteome</keyword>
<feature type="transmembrane region" description="Helical" evidence="2">
    <location>
        <begin position="177"/>
        <end position="198"/>
    </location>
</feature>
<dbReference type="Proteomes" id="UP000008743">
    <property type="component" value="Unassembled WGS sequence"/>
</dbReference>
<feature type="transmembrane region" description="Helical" evidence="2">
    <location>
        <begin position="69"/>
        <end position="86"/>
    </location>
</feature>
<feature type="transmembrane region" description="Helical" evidence="2">
    <location>
        <begin position="323"/>
        <end position="344"/>
    </location>
</feature>
<protein>
    <recommendedName>
        <fullName evidence="5">G-protein coupled receptors family 2 profile 2 domain-containing protein</fullName>
    </recommendedName>
</protein>
<feature type="region of interest" description="Disordered" evidence="1">
    <location>
        <begin position="218"/>
        <end position="260"/>
    </location>
</feature>
<feature type="compositionally biased region" description="Acidic residues" evidence="1">
    <location>
        <begin position="378"/>
        <end position="389"/>
    </location>
</feature>
<keyword evidence="2" id="KW-0812">Transmembrane</keyword>
<sequence>MSTRFANENCSFPLTGPNCTENFADSLGGAYVAWQATLATAFVLMTLIGLFSSYRLIRKNGFCFALENALTYIATFCCFIGAIRQVDGNAWREVYPFWFAMLLYDLGTSAALHCWLMVLNSWAVFVCRVVVSSQSKLTKIVRHVYVASVVFAWVSQPFATLIEFVIHPIWIGKMTHYGLSLVLFAVWAGGGIYFATIIHRVLVEAQRRYGDISTVGSQTGNHAASTDAEMTATGKSGTATGKSGTATGTGTGNGHQDTGADYSRIASKRRRLAVRRIQRMNIVIVILDIVALAITGYSILNWLSNKWSATPPNVIPLPTAGGLLLYHLFDILHLLVSAATLWFYRVTRSQGAHGSAGHGHASTTGPDGATPQNRDPESLEESIGEEEVSESSSRTPSNGRSRRGSTQPQLPMSMRQSQSSSGFVGGDSIAWTAPASSK</sequence>
<dbReference type="EMBL" id="KE346369">
    <property type="protein sequence ID" value="KJE95744.1"/>
    <property type="molecule type" value="Genomic_DNA"/>
</dbReference>
<feature type="compositionally biased region" description="Low complexity" evidence="1">
    <location>
        <begin position="231"/>
        <end position="246"/>
    </location>
</feature>
<evidence type="ECO:0008006" key="5">
    <source>
        <dbReference type="Google" id="ProtNLM"/>
    </source>
</evidence>